<dbReference type="PROSITE" id="PS50234">
    <property type="entry name" value="VWFA"/>
    <property type="match status" value="1"/>
</dbReference>
<dbReference type="PANTHER" id="PTHR41248:SF1">
    <property type="entry name" value="NORD PROTEIN"/>
    <property type="match status" value="1"/>
</dbReference>
<dbReference type="InterPro" id="IPR051928">
    <property type="entry name" value="NorD/CobT"/>
</dbReference>
<evidence type="ECO:0000259" key="2">
    <source>
        <dbReference type="PROSITE" id="PS50234"/>
    </source>
</evidence>
<dbReference type="EMBL" id="JH719381">
    <property type="protein sequence ID" value="EJB05968.1"/>
    <property type="molecule type" value="Genomic_DNA"/>
</dbReference>
<dbReference type="Gene3D" id="3.40.50.410">
    <property type="entry name" value="von Willebrand factor, type A domain"/>
    <property type="match status" value="1"/>
</dbReference>
<sequence length="629" mass="70949">MLEFLELEETVGRAWHRLVGDTSSWPRHPNHAVRLTEIKPQLAVCFRAFGGEGTLQIQNSRPKTSLHRLRLRQVVGLGEERCDHAYWDVSAVHLPAVVDMFDHTDLNRDLYFWLAAYIATAPTYVDLPQDAALADIARIELGRATAACVIEAFPGMKERYVRLSLAILACRRRGKLPFAESEIERLVQAALSSPLDQPLADSVRPTLRAAPAGYLPMLPVPIWPDFKHLDDARASDREDLPSEAGDPQTASRPSQEARRTKDADDRKRDPFVLNRFEKILAMAEMVNVDRPTDDREDEDASASDELDEITLSETRERPKSKFHFDLDLSPEAVDPTRISGEFTYPEWNYRKREYLEDHCRVIAGPAVEADDQIITSDQAVIRKVRRQFETLRPKREIRRAQLDGDELDVEAVVRSRVDLLATGQPDDRIYESARPAAHELATSILVDVSLSTDSWIDNRRVLDVEMQALDIFARGLDACGDSFAIHTFTSRRRNWVRVETIKGFSEKFSAATAHRIASLKPGYYTRMGAAIRHVSTQLDRHGARKRLLLILTDGKPNDVDNYEGRFALEDCRKAVMEARGRGQAVFAVTVDQNAGDYLPAIFGREGFSLVSNIAKLPSALPSIYRNLTA</sequence>
<dbReference type="Pfam" id="PF00092">
    <property type="entry name" value="VWA"/>
    <property type="match status" value="1"/>
</dbReference>
<protein>
    <submittedName>
        <fullName evidence="3">Nitric oxide reductase activation protein</fullName>
    </submittedName>
</protein>
<organism evidence="3 4">
    <name type="scientific">Rhizobium leguminosarum bv. trifolii WSM597</name>
    <dbReference type="NCBI Taxonomy" id="754764"/>
    <lineage>
        <taxon>Bacteria</taxon>
        <taxon>Pseudomonadati</taxon>
        <taxon>Pseudomonadota</taxon>
        <taxon>Alphaproteobacteria</taxon>
        <taxon>Hyphomicrobiales</taxon>
        <taxon>Rhizobiaceae</taxon>
        <taxon>Rhizobium/Agrobacterium group</taxon>
        <taxon>Rhizobium</taxon>
    </lineage>
</organism>
<evidence type="ECO:0000256" key="1">
    <source>
        <dbReference type="SAM" id="MobiDB-lite"/>
    </source>
</evidence>
<evidence type="ECO:0000313" key="4">
    <source>
        <dbReference type="Proteomes" id="UP000005092"/>
    </source>
</evidence>
<dbReference type="PANTHER" id="PTHR41248">
    <property type="entry name" value="NORD PROTEIN"/>
    <property type="match status" value="1"/>
</dbReference>
<dbReference type="RefSeq" id="WP_003590856.1">
    <property type="nucleotide sequence ID" value="NZ_JH719381.1"/>
</dbReference>
<dbReference type="OrthoDB" id="9758211at2"/>
<dbReference type="AlphaFoldDB" id="J0H756"/>
<feature type="region of interest" description="Disordered" evidence="1">
    <location>
        <begin position="287"/>
        <end position="314"/>
    </location>
</feature>
<accession>J0H756</accession>
<feature type="compositionally biased region" description="Acidic residues" evidence="1">
    <location>
        <begin position="294"/>
        <end position="310"/>
    </location>
</feature>
<name>J0H756_RHILT</name>
<dbReference type="Proteomes" id="UP000005092">
    <property type="component" value="Unassembled WGS sequence"/>
</dbReference>
<dbReference type="SMART" id="SM00327">
    <property type="entry name" value="VWA"/>
    <property type="match status" value="1"/>
</dbReference>
<reference evidence="3 4" key="1">
    <citation type="submission" date="2012-02" db="EMBL/GenBank/DDBJ databases">
        <title>Improved High-Quality Draft Sequence of Rhizobium leguminosarum bv. trifolii WSM597.</title>
        <authorList>
            <consortium name="US DOE Joint Genome Institute"/>
            <person name="Lucas S."/>
            <person name="Han J."/>
            <person name="Lapidus A."/>
            <person name="Cheng J.-F."/>
            <person name="Goodwin L."/>
            <person name="Pitluck S."/>
            <person name="Peters L."/>
            <person name="Ovchinnikova G."/>
            <person name="Held B."/>
            <person name="Detter J.C."/>
            <person name="Han C."/>
            <person name="Tapia R."/>
            <person name="Land M."/>
            <person name="Hauser L."/>
            <person name="Kyrpides N."/>
            <person name="Ivanova N."/>
            <person name="Pagani I."/>
            <person name="Brau L."/>
            <person name="Yates R."/>
            <person name="O'Hara G."/>
            <person name="Rui T."/>
            <person name="Howieson J."/>
            <person name="Reeve W."/>
            <person name="Woyke T."/>
        </authorList>
    </citation>
    <scope>NUCLEOTIDE SEQUENCE [LARGE SCALE GENOMIC DNA]</scope>
    <source>
        <strain evidence="3 4">WSM597</strain>
    </source>
</reference>
<proteinExistence type="predicted"/>
<gene>
    <name evidence="3" type="ORF">Rleg9DRAFT_4859</name>
</gene>
<dbReference type="CDD" id="cd01454">
    <property type="entry name" value="vWA_norD_type"/>
    <property type="match status" value="1"/>
</dbReference>
<evidence type="ECO:0000313" key="3">
    <source>
        <dbReference type="EMBL" id="EJB05968.1"/>
    </source>
</evidence>
<dbReference type="SUPFAM" id="SSF53300">
    <property type="entry name" value="vWA-like"/>
    <property type="match status" value="1"/>
</dbReference>
<dbReference type="InterPro" id="IPR002035">
    <property type="entry name" value="VWF_A"/>
</dbReference>
<feature type="domain" description="VWFA" evidence="2">
    <location>
        <begin position="441"/>
        <end position="627"/>
    </location>
</feature>
<feature type="compositionally biased region" description="Basic and acidic residues" evidence="1">
    <location>
        <begin position="255"/>
        <end position="267"/>
    </location>
</feature>
<dbReference type="HOGENOM" id="CLU_024042_0_0_5"/>
<feature type="region of interest" description="Disordered" evidence="1">
    <location>
        <begin position="234"/>
        <end position="267"/>
    </location>
</feature>
<dbReference type="InterPro" id="IPR036465">
    <property type="entry name" value="vWFA_dom_sf"/>
</dbReference>